<evidence type="ECO:0000256" key="5">
    <source>
        <dbReference type="ARBA" id="ARBA00022833"/>
    </source>
</evidence>
<comment type="cofactor">
    <cofactor evidence="1">
        <name>Zn(2+)</name>
        <dbReference type="ChEBI" id="CHEBI:29105"/>
    </cofactor>
</comment>
<feature type="non-terminal residue" evidence="7">
    <location>
        <position position="1"/>
    </location>
</feature>
<proteinExistence type="inferred from homology"/>
<keyword evidence="5" id="KW-0862">Zinc</keyword>
<name>A0A850EHH3_9BACL</name>
<evidence type="ECO:0000256" key="4">
    <source>
        <dbReference type="ARBA" id="ARBA00022723"/>
    </source>
</evidence>
<evidence type="ECO:0000313" key="7">
    <source>
        <dbReference type="EMBL" id="NUU59129.1"/>
    </source>
</evidence>
<keyword evidence="8" id="KW-1185">Reference proteome</keyword>
<protein>
    <recommendedName>
        <fullName evidence="3">carbonic anhydrase</fullName>
        <ecNumber evidence="3">4.2.1.1</ecNumber>
    </recommendedName>
</protein>
<dbReference type="SUPFAM" id="SSF53056">
    <property type="entry name" value="beta-carbonic anhydrase, cab"/>
    <property type="match status" value="1"/>
</dbReference>
<evidence type="ECO:0000256" key="6">
    <source>
        <dbReference type="ARBA" id="ARBA00048348"/>
    </source>
</evidence>
<dbReference type="EC" id="4.2.1.1" evidence="3"/>
<comment type="catalytic activity">
    <reaction evidence="6">
        <text>hydrogencarbonate + H(+) = CO2 + H2O</text>
        <dbReference type="Rhea" id="RHEA:10748"/>
        <dbReference type="ChEBI" id="CHEBI:15377"/>
        <dbReference type="ChEBI" id="CHEBI:15378"/>
        <dbReference type="ChEBI" id="CHEBI:16526"/>
        <dbReference type="ChEBI" id="CHEBI:17544"/>
        <dbReference type="EC" id="4.2.1.1"/>
    </reaction>
</comment>
<accession>A0A850EHH3</accession>
<evidence type="ECO:0000256" key="2">
    <source>
        <dbReference type="ARBA" id="ARBA00006217"/>
    </source>
</evidence>
<sequence>LTKWLKGFDNEKEGVIHTVDLIKRHPLLPPNVPVHGMIIDPNTGALELLSNGYE</sequence>
<dbReference type="GO" id="GO:0008270">
    <property type="term" value="F:zinc ion binding"/>
    <property type="evidence" value="ECO:0007669"/>
    <property type="project" value="InterPro"/>
</dbReference>
<evidence type="ECO:0000256" key="3">
    <source>
        <dbReference type="ARBA" id="ARBA00012925"/>
    </source>
</evidence>
<gene>
    <name evidence="7" type="ORF">HPT30_01865</name>
</gene>
<comment type="caution">
    <text evidence="7">The sequence shown here is derived from an EMBL/GenBank/DDBJ whole genome shotgun (WGS) entry which is preliminary data.</text>
</comment>
<dbReference type="AlphaFoldDB" id="A0A850EHH3"/>
<comment type="similarity">
    <text evidence="2">Belongs to the beta-class carbonic anhydrase family.</text>
</comment>
<evidence type="ECO:0000313" key="8">
    <source>
        <dbReference type="Proteomes" id="UP000564806"/>
    </source>
</evidence>
<reference evidence="7" key="1">
    <citation type="submission" date="2020-06" db="EMBL/GenBank/DDBJ databases">
        <title>Paenibacillus sp. nov., isolated from soil.</title>
        <authorList>
            <person name="Seo Y.L."/>
        </authorList>
    </citation>
    <scope>NUCLEOTIDE SEQUENCE [LARGE SCALE GENOMIC DNA]</scope>
    <source>
        <strain evidence="7">JW14</strain>
    </source>
</reference>
<dbReference type="PANTHER" id="PTHR43175:SF3">
    <property type="entry name" value="CARBON DISULFIDE HYDROLASE"/>
    <property type="match status" value="1"/>
</dbReference>
<dbReference type="EMBL" id="JABWCS010000179">
    <property type="protein sequence ID" value="NUU59129.1"/>
    <property type="molecule type" value="Genomic_DNA"/>
</dbReference>
<dbReference type="GO" id="GO:0004089">
    <property type="term" value="F:carbonate dehydratase activity"/>
    <property type="evidence" value="ECO:0007669"/>
    <property type="project" value="UniProtKB-EC"/>
</dbReference>
<dbReference type="PANTHER" id="PTHR43175">
    <property type="entry name" value="CARBONIC ANHYDRASE"/>
    <property type="match status" value="1"/>
</dbReference>
<dbReference type="InterPro" id="IPR036874">
    <property type="entry name" value="Carbonic_anhydrase_sf"/>
</dbReference>
<keyword evidence="4" id="KW-0479">Metal-binding</keyword>
<organism evidence="7 8">
    <name type="scientific">Paenibacillus agri</name>
    <dbReference type="NCBI Taxonomy" id="2744309"/>
    <lineage>
        <taxon>Bacteria</taxon>
        <taxon>Bacillati</taxon>
        <taxon>Bacillota</taxon>
        <taxon>Bacilli</taxon>
        <taxon>Bacillales</taxon>
        <taxon>Paenibacillaceae</taxon>
        <taxon>Paenibacillus</taxon>
    </lineage>
</organism>
<dbReference type="InterPro" id="IPR001765">
    <property type="entry name" value="Carbonic_anhydrase"/>
</dbReference>
<evidence type="ECO:0000256" key="1">
    <source>
        <dbReference type="ARBA" id="ARBA00001947"/>
    </source>
</evidence>
<dbReference type="Gene3D" id="3.40.1050.10">
    <property type="entry name" value="Carbonic anhydrase"/>
    <property type="match status" value="1"/>
</dbReference>
<dbReference type="Proteomes" id="UP000564806">
    <property type="component" value="Unassembled WGS sequence"/>
</dbReference>